<feature type="domain" description="ParB-like N-terminal" evidence="10">
    <location>
        <begin position="52"/>
        <end position="146"/>
    </location>
</feature>
<dbReference type="GO" id="GO:0034599">
    <property type="term" value="P:cellular response to oxidative stress"/>
    <property type="evidence" value="ECO:0007669"/>
    <property type="project" value="TreeGrafter"/>
</dbReference>
<dbReference type="OrthoDB" id="10023328at2759"/>
<protein>
    <recommendedName>
        <fullName evidence="2">sulfiredoxin</fullName>
        <ecNumber evidence="2">1.8.98.2</ecNumber>
    </recommendedName>
</protein>
<dbReference type="SMART" id="SM00470">
    <property type="entry name" value="ParB"/>
    <property type="match status" value="1"/>
</dbReference>
<evidence type="ECO:0000259" key="10">
    <source>
        <dbReference type="SMART" id="SM00470"/>
    </source>
</evidence>
<dbReference type="InterPro" id="IPR036086">
    <property type="entry name" value="ParB/Sulfiredoxin_sf"/>
</dbReference>
<evidence type="ECO:0000256" key="6">
    <source>
        <dbReference type="ARBA" id="ARBA00022862"/>
    </source>
</evidence>
<dbReference type="PANTHER" id="PTHR21348:SF2">
    <property type="entry name" value="SULFIREDOXIN-1"/>
    <property type="match status" value="1"/>
</dbReference>
<keyword evidence="7" id="KW-0560">Oxidoreductase</keyword>
<dbReference type="InterPro" id="IPR003115">
    <property type="entry name" value="ParB_N"/>
</dbReference>
<dbReference type="FunFam" id="3.90.1530.10:FF:000001">
    <property type="entry name" value="Sulfiredoxin"/>
    <property type="match status" value="1"/>
</dbReference>
<evidence type="ECO:0000256" key="4">
    <source>
        <dbReference type="ARBA" id="ARBA00022741"/>
    </source>
</evidence>
<evidence type="ECO:0000256" key="1">
    <source>
        <dbReference type="ARBA" id="ARBA00009609"/>
    </source>
</evidence>
<dbReference type="Proteomes" id="UP000037069">
    <property type="component" value="Unassembled WGS sequence"/>
</dbReference>
<dbReference type="OMA" id="SQIRRPI"/>
<dbReference type="GO" id="GO:0032542">
    <property type="term" value="F:sulfiredoxin activity"/>
    <property type="evidence" value="ECO:0007669"/>
    <property type="project" value="UniProtKB-EC"/>
</dbReference>
<dbReference type="Pfam" id="PF02195">
    <property type="entry name" value="ParB_N"/>
    <property type="match status" value="1"/>
</dbReference>
<dbReference type="STRING" id="7375.A0A0L0BUL0"/>
<keyword evidence="8" id="KW-1015">Disulfide bond</keyword>
<evidence type="ECO:0000256" key="5">
    <source>
        <dbReference type="ARBA" id="ARBA00022840"/>
    </source>
</evidence>
<gene>
    <name evidence="11" type="ORF">FF38_08788</name>
</gene>
<reference evidence="11 12" key="1">
    <citation type="journal article" date="2015" name="Nat. Commun.">
        <title>Lucilia cuprina genome unlocks parasitic fly biology to underpin future interventions.</title>
        <authorList>
            <person name="Anstead C.A."/>
            <person name="Korhonen P.K."/>
            <person name="Young N.D."/>
            <person name="Hall R.S."/>
            <person name="Jex A.R."/>
            <person name="Murali S.C."/>
            <person name="Hughes D.S."/>
            <person name="Lee S.F."/>
            <person name="Perry T."/>
            <person name="Stroehlein A.J."/>
            <person name="Ansell B.R."/>
            <person name="Breugelmans B."/>
            <person name="Hofmann A."/>
            <person name="Qu J."/>
            <person name="Dugan S."/>
            <person name="Lee S.L."/>
            <person name="Chao H."/>
            <person name="Dinh H."/>
            <person name="Han Y."/>
            <person name="Doddapaneni H.V."/>
            <person name="Worley K.C."/>
            <person name="Muzny D.M."/>
            <person name="Ioannidis P."/>
            <person name="Waterhouse R.M."/>
            <person name="Zdobnov E.M."/>
            <person name="James P.J."/>
            <person name="Bagnall N.H."/>
            <person name="Kotze A.C."/>
            <person name="Gibbs R.A."/>
            <person name="Richards S."/>
            <person name="Batterham P."/>
            <person name="Gasser R.B."/>
        </authorList>
    </citation>
    <scope>NUCLEOTIDE SEQUENCE [LARGE SCALE GENOMIC DNA]</scope>
    <source>
        <strain evidence="11 12">LS</strain>
        <tissue evidence="11">Full body</tissue>
    </source>
</reference>
<accession>A0A0L0BUL0</accession>
<dbReference type="CDD" id="cd16395">
    <property type="entry name" value="Srx"/>
    <property type="match status" value="1"/>
</dbReference>
<dbReference type="GO" id="GO:0005737">
    <property type="term" value="C:cytoplasm"/>
    <property type="evidence" value="ECO:0007669"/>
    <property type="project" value="TreeGrafter"/>
</dbReference>
<comment type="catalytic activity">
    <reaction evidence="9">
        <text>S-hydroxy-S-oxy-L-cysteinyl-[peroxiredoxin] + [protein]-dithiol + ATP = S-hydroxy-L-cysteinyl-[peroxiredoxin] + [protein]-disulfide + ADP + phosphate</text>
        <dbReference type="Rhea" id="RHEA:17545"/>
        <dbReference type="Rhea" id="RHEA-COMP:10593"/>
        <dbReference type="Rhea" id="RHEA-COMP:10594"/>
        <dbReference type="Rhea" id="RHEA-COMP:13681"/>
        <dbReference type="Rhea" id="RHEA-COMP:17976"/>
        <dbReference type="ChEBI" id="CHEBI:29950"/>
        <dbReference type="ChEBI" id="CHEBI:30616"/>
        <dbReference type="ChEBI" id="CHEBI:43474"/>
        <dbReference type="ChEBI" id="CHEBI:50058"/>
        <dbReference type="ChEBI" id="CHEBI:61973"/>
        <dbReference type="ChEBI" id="CHEBI:61974"/>
        <dbReference type="ChEBI" id="CHEBI:456216"/>
        <dbReference type="EC" id="1.8.98.2"/>
    </reaction>
</comment>
<comment type="caution">
    <text evidence="11">The sequence shown here is derived from an EMBL/GenBank/DDBJ whole genome shotgun (WGS) entry which is preliminary data.</text>
</comment>
<keyword evidence="4" id="KW-0547">Nucleotide-binding</keyword>
<organism evidence="11 12">
    <name type="scientific">Lucilia cuprina</name>
    <name type="common">Green bottle fly</name>
    <name type="synonym">Australian sheep blowfly</name>
    <dbReference type="NCBI Taxonomy" id="7375"/>
    <lineage>
        <taxon>Eukaryota</taxon>
        <taxon>Metazoa</taxon>
        <taxon>Ecdysozoa</taxon>
        <taxon>Arthropoda</taxon>
        <taxon>Hexapoda</taxon>
        <taxon>Insecta</taxon>
        <taxon>Pterygota</taxon>
        <taxon>Neoptera</taxon>
        <taxon>Endopterygota</taxon>
        <taxon>Diptera</taxon>
        <taxon>Brachycera</taxon>
        <taxon>Muscomorpha</taxon>
        <taxon>Oestroidea</taxon>
        <taxon>Calliphoridae</taxon>
        <taxon>Luciliinae</taxon>
        <taxon>Lucilia</taxon>
    </lineage>
</organism>
<sequence>MEIITNLVLQVSRRAFASKQTKHFKNTNNTKMSTTNSYNDKSVHSASIDEIHEVPMSVIHRPIPSVLDEEKVKSLMETIKNEKSSDQVPPIDVLWIKGSKGGNYFYSFGGCHRFEAHKRLNRPTIKAKLVNSNLSDLYTYMGSSTPKNLE</sequence>
<comment type="similarity">
    <text evidence="1">Belongs to the sulfiredoxin family.</text>
</comment>
<dbReference type="PANTHER" id="PTHR21348">
    <property type="match status" value="1"/>
</dbReference>
<evidence type="ECO:0000256" key="8">
    <source>
        <dbReference type="ARBA" id="ARBA00023157"/>
    </source>
</evidence>
<evidence type="ECO:0000256" key="2">
    <source>
        <dbReference type="ARBA" id="ARBA00013055"/>
    </source>
</evidence>
<dbReference type="EMBL" id="JRES01001442">
    <property type="protein sequence ID" value="KNC22884.1"/>
    <property type="molecule type" value="Genomic_DNA"/>
</dbReference>
<evidence type="ECO:0000256" key="3">
    <source>
        <dbReference type="ARBA" id="ARBA00022481"/>
    </source>
</evidence>
<keyword evidence="5" id="KW-0067">ATP-binding</keyword>
<dbReference type="InterPro" id="IPR016692">
    <property type="entry name" value="Sulfiredoxin"/>
</dbReference>
<evidence type="ECO:0000313" key="11">
    <source>
        <dbReference type="EMBL" id="KNC22884.1"/>
    </source>
</evidence>
<dbReference type="AlphaFoldDB" id="A0A0L0BUL0"/>
<dbReference type="EC" id="1.8.98.2" evidence="2"/>
<keyword evidence="12" id="KW-1185">Reference proteome</keyword>
<dbReference type="SUPFAM" id="SSF110849">
    <property type="entry name" value="ParB/Sulfiredoxin"/>
    <property type="match status" value="1"/>
</dbReference>
<evidence type="ECO:0000313" key="12">
    <source>
        <dbReference type="Proteomes" id="UP000037069"/>
    </source>
</evidence>
<evidence type="ECO:0000256" key="7">
    <source>
        <dbReference type="ARBA" id="ARBA00023002"/>
    </source>
</evidence>
<name>A0A0L0BUL0_LUCCU</name>
<dbReference type="Gene3D" id="3.90.1530.10">
    <property type="entry name" value="Conserved hypothetical protein from pyrococcus furiosus pfu- 392566-001, ParB domain"/>
    <property type="match status" value="1"/>
</dbReference>
<evidence type="ECO:0000256" key="9">
    <source>
        <dbReference type="ARBA" id="ARBA00047514"/>
    </source>
</evidence>
<keyword evidence="6" id="KW-0049">Antioxidant</keyword>
<proteinExistence type="inferred from homology"/>
<dbReference type="GO" id="GO:0005524">
    <property type="term" value="F:ATP binding"/>
    <property type="evidence" value="ECO:0007669"/>
    <property type="project" value="UniProtKB-KW"/>
</dbReference>
<keyword evidence="3" id="KW-0488">Methylation</keyword>